<keyword evidence="3" id="KW-1185">Reference proteome</keyword>
<evidence type="ECO:0000313" key="3">
    <source>
        <dbReference type="Proteomes" id="UP000629098"/>
    </source>
</evidence>
<dbReference type="InterPro" id="IPR025474">
    <property type="entry name" value="DUF4325"/>
</dbReference>
<sequence>MTYKIYDIVGEYAITAEGGQKIYDKIHPQLLAGKPVELDFTGVKVFASLFFNFAIAQLLKDIPASNLNQLVKFTALGSHGLNVLERVIVNAKRYYCDQQYRNAVDTVMAQQAAIL</sequence>
<organism evidence="2 3">
    <name type="scientific">Iningainema tapete BLCC-T55</name>
    <dbReference type="NCBI Taxonomy" id="2748662"/>
    <lineage>
        <taxon>Bacteria</taxon>
        <taxon>Bacillati</taxon>
        <taxon>Cyanobacteriota</taxon>
        <taxon>Cyanophyceae</taxon>
        <taxon>Nostocales</taxon>
        <taxon>Scytonemataceae</taxon>
        <taxon>Iningainema tapete</taxon>
    </lineage>
</organism>
<feature type="domain" description="DUF4325" evidence="1">
    <location>
        <begin position="19"/>
        <end position="78"/>
    </location>
</feature>
<dbReference type="AlphaFoldDB" id="A0A8J7C6L6"/>
<dbReference type="Pfam" id="PF14213">
    <property type="entry name" value="DUF4325"/>
    <property type="match status" value="1"/>
</dbReference>
<accession>A0A8J7C6L6</accession>
<evidence type="ECO:0000259" key="1">
    <source>
        <dbReference type="Pfam" id="PF14213"/>
    </source>
</evidence>
<dbReference type="EMBL" id="JACXAE010000036">
    <property type="protein sequence ID" value="MBD2772156.1"/>
    <property type="molecule type" value="Genomic_DNA"/>
</dbReference>
<comment type="caution">
    <text evidence="2">The sequence shown here is derived from an EMBL/GenBank/DDBJ whole genome shotgun (WGS) entry which is preliminary data.</text>
</comment>
<proteinExistence type="predicted"/>
<gene>
    <name evidence="2" type="ORF">ICL16_08690</name>
</gene>
<evidence type="ECO:0000313" key="2">
    <source>
        <dbReference type="EMBL" id="MBD2772156.1"/>
    </source>
</evidence>
<dbReference type="RefSeq" id="WP_190826448.1">
    <property type="nucleotide sequence ID" value="NZ_CAWPPI010000036.1"/>
</dbReference>
<reference evidence="2" key="1">
    <citation type="submission" date="2020-09" db="EMBL/GenBank/DDBJ databases">
        <title>Iningainema tapete sp. nov. (Scytonemataceae, Cyanobacteria) from greenhouses in central Florida (USA) produces two types of nodularin with biosynthetic potential for microcystin-LR and anabaenopeptins.</title>
        <authorList>
            <person name="Berthold D.E."/>
            <person name="Lefler F.W."/>
            <person name="Huang I.-S."/>
            <person name="Abdulla H."/>
            <person name="Zimba P.V."/>
            <person name="Laughinghouse H.D. IV."/>
        </authorList>
    </citation>
    <scope>NUCLEOTIDE SEQUENCE</scope>
    <source>
        <strain evidence="2">BLCCT55</strain>
    </source>
</reference>
<name>A0A8J7C6L6_9CYAN</name>
<protein>
    <submittedName>
        <fullName evidence="2">STAS-like domain-containing protein</fullName>
    </submittedName>
</protein>
<dbReference type="Proteomes" id="UP000629098">
    <property type="component" value="Unassembled WGS sequence"/>
</dbReference>